<reference evidence="5" key="3">
    <citation type="submission" date="2020-12" db="UniProtKB">
        <authorList>
            <consortium name="EnsemblPlants"/>
        </authorList>
    </citation>
    <scope>IDENTIFICATION</scope>
</reference>
<dbReference type="Gramene" id="Pp3c9_12360V3.1">
    <property type="protein sequence ID" value="Pp3c9_12360V3.1"/>
    <property type="gene ID" value="Pp3c9_12360"/>
</dbReference>
<feature type="compositionally biased region" description="Basic residues" evidence="2">
    <location>
        <begin position="475"/>
        <end position="484"/>
    </location>
</feature>
<feature type="compositionally biased region" description="Polar residues" evidence="2">
    <location>
        <begin position="555"/>
        <end position="569"/>
    </location>
</feature>
<evidence type="ECO:0000259" key="3">
    <source>
        <dbReference type="PROSITE" id="PS51667"/>
    </source>
</evidence>
<feature type="compositionally biased region" description="Basic and acidic residues" evidence="2">
    <location>
        <begin position="176"/>
        <end position="186"/>
    </location>
</feature>
<feature type="region of interest" description="Disordered" evidence="2">
    <location>
        <begin position="169"/>
        <end position="189"/>
    </location>
</feature>
<accession>A0A2K1K2W7</accession>
<dbReference type="InterPro" id="IPR014977">
    <property type="entry name" value="WRC_dom"/>
</dbReference>
<dbReference type="GeneID" id="112286913"/>
<reference evidence="4 6" key="1">
    <citation type="journal article" date="2008" name="Science">
        <title>The Physcomitrella genome reveals evolutionary insights into the conquest of land by plants.</title>
        <authorList>
            <person name="Rensing S."/>
            <person name="Lang D."/>
            <person name="Zimmer A."/>
            <person name="Terry A."/>
            <person name="Salamov A."/>
            <person name="Shapiro H."/>
            <person name="Nishiyama T."/>
            <person name="Perroud P.-F."/>
            <person name="Lindquist E."/>
            <person name="Kamisugi Y."/>
            <person name="Tanahashi T."/>
            <person name="Sakakibara K."/>
            <person name="Fujita T."/>
            <person name="Oishi K."/>
            <person name="Shin-I T."/>
            <person name="Kuroki Y."/>
            <person name="Toyoda A."/>
            <person name="Suzuki Y."/>
            <person name="Hashimoto A."/>
            <person name="Yamaguchi K."/>
            <person name="Sugano A."/>
            <person name="Kohara Y."/>
            <person name="Fujiyama A."/>
            <person name="Anterola A."/>
            <person name="Aoki S."/>
            <person name="Ashton N."/>
            <person name="Barbazuk W.B."/>
            <person name="Barker E."/>
            <person name="Bennetzen J."/>
            <person name="Bezanilla M."/>
            <person name="Blankenship R."/>
            <person name="Cho S.H."/>
            <person name="Dutcher S."/>
            <person name="Estelle M."/>
            <person name="Fawcett J.A."/>
            <person name="Gundlach H."/>
            <person name="Hanada K."/>
            <person name="Heyl A."/>
            <person name="Hicks K.A."/>
            <person name="Hugh J."/>
            <person name="Lohr M."/>
            <person name="Mayer K."/>
            <person name="Melkozernov A."/>
            <person name="Murata T."/>
            <person name="Nelson D."/>
            <person name="Pils B."/>
            <person name="Prigge M."/>
            <person name="Reiss B."/>
            <person name="Renner T."/>
            <person name="Rombauts S."/>
            <person name="Rushton P."/>
            <person name="Sanderfoot A."/>
            <person name="Schween G."/>
            <person name="Shiu S.-H."/>
            <person name="Stueber K."/>
            <person name="Theodoulou F.L."/>
            <person name="Tu H."/>
            <person name="Van de Peer Y."/>
            <person name="Verrier P.J."/>
            <person name="Waters E."/>
            <person name="Wood A."/>
            <person name="Yang L."/>
            <person name="Cove D."/>
            <person name="Cuming A."/>
            <person name="Hasebe M."/>
            <person name="Lucas S."/>
            <person name="Mishler D.B."/>
            <person name="Reski R."/>
            <person name="Grigoriev I."/>
            <person name="Quatrano R.S."/>
            <person name="Boore J.L."/>
        </authorList>
    </citation>
    <scope>NUCLEOTIDE SEQUENCE [LARGE SCALE GENOMIC DNA]</scope>
    <source>
        <strain evidence="5 6">cv. Gransden 2004</strain>
    </source>
</reference>
<dbReference type="RefSeq" id="XP_024385076.1">
    <property type="nucleotide sequence ID" value="XM_024529308.2"/>
</dbReference>
<feature type="region of interest" description="Disordered" evidence="2">
    <location>
        <begin position="475"/>
        <end position="574"/>
    </location>
</feature>
<evidence type="ECO:0000313" key="6">
    <source>
        <dbReference type="Proteomes" id="UP000006727"/>
    </source>
</evidence>
<keyword evidence="1" id="KW-0539">Nucleus</keyword>
<feature type="domain" description="WRC" evidence="3">
    <location>
        <begin position="431"/>
        <end position="479"/>
    </location>
</feature>
<feature type="region of interest" description="Disordered" evidence="2">
    <location>
        <begin position="357"/>
        <end position="392"/>
    </location>
</feature>
<dbReference type="Gramene" id="Pp3c9_12360V3.3">
    <property type="protein sequence ID" value="Pp3c9_12360V3.3"/>
    <property type="gene ID" value="Pp3c9_12360"/>
</dbReference>
<dbReference type="OrthoDB" id="10466309at2759"/>
<evidence type="ECO:0000256" key="2">
    <source>
        <dbReference type="SAM" id="MobiDB-lite"/>
    </source>
</evidence>
<dbReference type="EMBL" id="ABEU02000009">
    <property type="protein sequence ID" value="PNR48125.1"/>
    <property type="molecule type" value="Genomic_DNA"/>
</dbReference>
<dbReference type="AlphaFoldDB" id="A0A2K1K2W7"/>
<dbReference type="Gramene" id="Pp3c9_12360V3.4">
    <property type="protein sequence ID" value="Pp3c9_12360V3.4"/>
    <property type="gene ID" value="Pp3c9_12360"/>
</dbReference>
<protein>
    <recommendedName>
        <fullName evidence="3">WRC domain-containing protein</fullName>
    </recommendedName>
</protein>
<evidence type="ECO:0000313" key="5">
    <source>
        <dbReference type="EnsemblPlants" id="Pp3c9_12360V3.1"/>
    </source>
</evidence>
<dbReference type="Proteomes" id="UP000006727">
    <property type="component" value="Chromosome 9"/>
</dbReference>
<dbReference type="PANTHER" id="PTHR34122:SF4">
    <property type="entry name" value="WRC DOMAIN-CONTAINING PROTEIN"/>
    <property type="match status" value="1"/>
</dbReference>
<name>A0A2K1K2W7_PHYPA</name>
<dbReference type="PaxDb" id="3218-PP1S29_202V6.1"/>
<feature type="region of interest" description="Disordered" evidence="2">
    <location>
        <begin position="47"/>
        <end position="119"/>
    </location>
</feature>
<dbReference type="EnsemblPlants" id="Pp3c9_12360V3.1">
    <property type="protein sequence ID" value="Pp3c9_12360V3.1"/>
    <property type="gene ID" value="Pp3c9_12360"/>
</dbReference>
<dbReference type="EnsemblPlants" id="Pp3c9_12360V3.2">
    <property type="protein sequence ID" value="Pp3c9_12360V3.2"/>
    <property type="gene ID" value="Pp3c9_12360"/>
</dbReference>
<dbReference type="PANTHER" id="PTHR34122">
    <property type="entry name" value="EXPRESSED PROTEIN-RELATED"/>
    <property type="match status" value="1"/>
</dbReference>
<gene>
    <name evidence="5" type="primary">LOC112286913</name>
    <name evidence="4" type="ORF">PHYPA_012598</name>
</gene>
<feature type="compositionally biased region" description="Low complexity" evidence="2">
    <location>
        <begin position="377"/>
        <end position="386"/>
    </location>
</feature>
<proteinExistence type="predicted"/>
<dbReference type="KEGG" id="ppp:112286913"/>
<keyword evidence="6" id="KW-1185">Reference proteome</keyword>
<organism evidence="4">
    <name type="scientific">Physcomitrium patens</name>
    <name type="common">Spreading-leaved earth moss</name>
    <name type="synonym">Physcomitrella patens</name>
    <dbReference type="NCBI Taxonomy" id="3218"/>
    <lineage>
        <taxon>Eukaryota</taxon>
        <taxon>Viridiplantae</taxon>
        <taxon>Streptophyta</taxon>
        <taxon>Embryophyta</taxon>
        <taxon>Bryophyta</taxon>
        <taxon>Bryophytina</taxon>
        <taxon>Bryopsida</taxon>
        <taxon>Funariidae</taxon>
        <taxon>Funariales</taxon>
        <taxon>Funariaceae</taxon>
        <taxon>Physcomitrium</taxon>
    </lineage>
</organism>
<dbReference type="PROSITE" id="PS51667">
    <property type="entry name" value="WRC"/>
    <property type="match status" value="1"/>
</dbReference>
<sequence>MKIRKQVQKVLDLESAGGSPLLETSEGDRFSRQISLETENGGRLLLGKSLFGDSSPPTKQIDARTTSTSQDGALGCHQGPANNLVGEADMGAQGSPSEGDQTHESLEQSNSGSCGDWTLEQDHNLNTRRKYARRSSRSAGGGTLVVQSGNGYSNGNVVFASHAAKVTQRRCNPSRGEPRCRSEHPSHPLQEPEGSLLHCLYLQLLAADKEGMTLKEIFASFATQTRFSSLGRNWRERVKDYLKSSPYFRLGAKARYFLCETPQKVPKASKSGADGHVADLFDLNEEPKASRRLASADSKSRQVDCDTVLSSLDPSVVNNELEGVQTRRKAYERTIEAVLNESVVEFQKTQKVEEICEDRSTDELSTASKSDVRMATPAEAEPASASIRESKKRKSLIHGDGLEPSNVRFIAGAVPGSLKAMQARIVAEQGVQNGVRCSRKDGSNNHSKWQCPMMAMEGKSLCKHHNFLSERKKARYKNAKRQAAGKHPLQENKLERGTRKNPVMDQLHDLNKPAGNSIDKGEHGTQIDEASAPAPVNKSNVGSTDRIIRTRSDAHNNGSLADSNNVQSTEDIHSEAEGGQALLKSMAELGRQSRSTRKPRMYLAAKKTAEKTTMVAPAPGKSVKKQSVPLIRPPSIPPLPMLYGVRRKSMKNRSQIAL</sequence>
<evidence type="ECO:0000313" key="4">
    <source>
        <dbReference type="EMBL" id="PNR48125.1"/>
    </source>
</evidence>
<evidence type="ECO:0000256" key="1">
    <source>
        <dbReference type="ARBA" id="ARBA00023242"/>
    </source>
</evidence>
<feature type="compositionally biased region" description="Polar residues" evidence="2">
    <location>
        <begin position="55"/>
        <end position="71"/>
    </location>
</feature>
<reference evidence="4 6" key="2">
    <citation type="journal article" date="2018" name="Plant J.">
        <title>The Physcomitrella patens chromosome-scale assembly reveals moss genome structure and evolution.</title>
        <authorList>
            <person name="Lang D."/>
            <person name="Ullrich K.K."/>
            <person name="Murat F."/>
            <person name="Fuchs J."/>
            <person name="Jenkins J."/>
            <person name="Haas F.B."/>
            <person name="Piednoel M."/>
            <person name="Gundlach H."/>
            <person name="Van Bel M."/>
            <person name="Meyberg R."/>
            <person name="Vives C."/>
            <person name="Morata J."/>
            <person name="Symeonidi A."/>
            <person name="Hiss M."/>
            <person name="Muchero W."/>
            <person name="Kamisugi Y."/>
            <person name="Saleh O."/>
            <person name="Blanc G."/>
            <person name="Decker E.L."/>
            <person name="van Gessel N."/>
            <person name="Grimwood J."/>
            <person name="Hayes R.D."/>
            <person name="Graham S.W."/>
            <person name="Gunter L.E."/>
            <person name="McDaniel S.F."/>
            <person name="Hoernstein S.N.W."/>
            <person name="Larsson A."/>
            <person name="Li F.W."/>
            <person name="Perroud P.F."/>
            <person name="Phillips J."/>
            <person name="Ranjan P."/>
            <person name="Rokshar D.S."/>
            <person name="Rothfels C.J."/>
            <person name="Schneider L."/>
            <person name="Shu S."/>
            <person name="Stevenson D.W."/>
            <person name="Thummler F."/>
            <person name="Tillich M."/>
            <person name="Villarreal Aguilar J.C."/>
            <person name="Widiez T."/>
            <person name="Wong G.K."/>
            <person name="Wymore A."/>
            <person name="Zhang Y."/>
            <person name="Zimmer A.D."/>
            <person name="Quatrano R.S."/>
            <person name="Mayer K.F.X."/>
            <person name="Goodstein D."/>
            <person name="Casacuberta J.M."/>
            <person name="Vandepoele K."/>
            <person name="Reski R."/>
            <person name="Cuming A.C."/>
            <person name="Tuskan G.A."/>
            <person name="Maumus F."/>
            <person name="Salse J."/>
            <person name="Schmutz J."/>
            <person name="Rensing S.A."/>
        </authorList>
    </citation>
    <scope>NUCLEOTIDE SEQUENCE [LARGE SCALE GENOMIC DNA]</scope>
    <source>
        <strain evidence="5 6">cv. Gransden 2004</strain>
    </source>
</reference>
<dbReference type="EnsemblPlants" id="Pp3c9_12360V3.3">
    <property type="protein sequence ID" value="Pp3c9_12360V3.3"/>
    <property type="gene ID" value="Pp3c9_12360"/>
</dbReference>
<dbReference type="EnsemblPlants" id="Pp3c9_12360V3.4">
    <property type="protein sequence ID" value="Pp3c9_12360V3.4"/>
    <property type="gene ID" value="Pp3c9_12360"/>
</dbReference>
<feature type="compositionally biased region" description="Basic and acidic residues" evidence="2">
    <location>
        <begin position="488"/>
        <end position="498"/>
    </location>
</feature>
<dbReference type="Gramene" id="Pp3c9_12360V3.2">
    <property type="protein sequence ID" value="Pp3c9_12360V3.2"/>
    <property type="gene ID" value="Pp3c9_12360"/>
</dbReference>